<dbReference type="Gene3D" id="4.10.60.10">
    <property type="entry name" value="Zinc finger, CCHC-type"/>
    <property type="match status" value="1"/>
</dbReference>
<evidence type="ECO:0000256" key="9">
    <source>
        <dbReference type="ARBA" id="ARBA00023242"/>
    </source>
</evidence>
<dbReference type="EMBL" id="CAMXCT030000990">
    <property type="protein sequence ID" value="CAL4772727.1"/>
    <property type="molecule type" value="Genomic_DNA"/>
</dbReference>
<keyword evidence="9 12" id="KW-0539">Nucleus</keyword>
<keyword evidence="18" id="KW-1185">Reference proteome</keyword>
<evidence type="ECO:0000256" key="12">
    <source>
        <dbReference type="RuleBase" id="RU367126"/>
    </source>
</evidence>
<comment type="function">
    <text evidence="12">Necessary for the splicing of pre-mRNA. Has a role in the recognition of the branch site (5'-UACUAAC-3'), the pyrimidine tract and the 3'-splice site at the 3'-end of introns.</text>
</comment>
<dbReference type="GO" id="GO:0000398">
    <property type="term" value="P:mRNA splicing, via spliceosome"/>
    <property type="evidence" value="ECO:0007669"/>
    <property type="project" value="UniProtKB-UniRule"/>
</dbReference>
<dbReference type="InterPro" id="IPR047086">
    <property type="entry name" value="SF1-HH_sf"/>
</dbReference>
<comment type="caution">
    <text evidence="16">The sequence shown here is derived from an EMBL/GenBank/DDBJ whole genome shotgun (WGS) entry which is preliminary data.</text>
</comment>
<keyword evidence="8 12" id="KW-0508">mRNA splicing</keyword>
<dbReference type="SUPFAM" id="SSF57756">
    <property type="entry name" value="Retrovirus zinc finger-like domains"/>
    <property type="match status" value="1"/>
</dbReference>
<dbReference type="OrthoDB" id="6777263at2759"/>
<evidence type="ECO:0000256" key="8">
    <source>
        <dbReference type="ARBA" id="ARBA00023187"/>
    </source>
</evidence>
<dbReference type="InterPro" id="IPR004087">
    <property type="entry name" value="KH_dom"/>
</dbReference>
<reference evidence="17" key="2">
    <citation type="submission" date="2024-04" db="EMBL/GenBank/DDBJ databases">
        <authorList>
            <person name="Chen Y."/>
            <person name="Shah S."/>
            <person name="Dougan E. K."/>
            <person name="Thang M."/>
            <person name="Chan C."/>
        </authorList>
    </citation>
    <scope>NUCLEOTIDE SEQUENCE [LARGE SCALE GENOMIC DNA]</scope>
</reference>
<keyword evidence="7 11" id="KW-0694">RNA-binding</keyword>
<dbReference type="EMBL" id="CAMXCT020000990">
    <property type="protein sequence ID" value="CAL1138790.1"/>
    <property type="molecule type" value="Genomic_DNA"/>
</dbReference>
<evidence type="ECO:0000256" key="3">
    <source>
        <dbReference type="ARBA" id="ARBA00022664"/>
    </source>
</evidence>
<dbReference type="InterPro" id="IPR055256">
    <property type="entry name" value="KH_1_KHDC4/BBP-like"/>
</dbReference>
<feature type="compositionally biased region" description="Pro residues" evidence="14">
    <location>
        <begin position="456"/>
        <end position="468"/>
    </location>
</feature>
<proteinExistence type="inferred from homology"/>
<dbReference type="GO" id="GO:0003729">
    <property type="term" value="F:mRNA binding"/>
    <property type="evidence" value="ECO:0007669"/>
    <property type="project" value="TreeGrafter"/>
</dbReference>
<name>A0A9P1FSP9_9DINO</name>
<evidence type="ECO:0000256" key="13">
    <source>
        <dbReference type="SAM" id="Coils"/>
    </source>
</evidence>
<evidence type="ECO:0000256" key="11">
    <source>
        <dbReference type="PROSITE-ProRule" id="PRU00117"/>
    </source>
</evidence>
<evidence type="ECO:0000313" key="18">
    <source>
        <dbReference type="Proteomes" id="UP001152797"/>
    </source>
</evidence>
<dbReference type="Gene3D" id="3.30.1370.10">
    <property type="entry name" value="K Homology domain, type 1"/>
    <property type="match status" value="1"/>
</dbReference>
<dbReference type="Gene3D" id="6.10.140.1790">
    <property type="match status" value="1"/>
</dbReference>
<evidence type="ECO:0000256" key="10">
    <source>
        <dbReference type="PROSITE-ProRule" id="PRU00047"/>
    </source>
</evidence>
<accession>A0A9P1FSP9</accession>
<dbReference type="InterPro" id="IPR045071">
    <property type="entry name" value="BBP-like"/>
</dbReference>
<dbReference type="GO" id="GO:0048024">
    <property type="term" value="P:regulation of mRNA splicing, via spliceosome"/>
    <property type="evidence" value="ECO:0007669"/>
    <property type="project" value="TreeGrafter"/>
</dbReference>
<dbReference type="InterPro" id="IPR032570">
    <property type="entry name" value="SF1-HH"/>
</dbReference>
<dbReference type="Proteomes" id="UP001152797">
    <property type="component" value="Unassembled WGS sequence"/>
</dbReference>
<dbReference type="PROSITE" id="PS50084">
    <property type="entry name" value="KH_TYPE_1"/>
    <property type="match status" value="1"/>
</dbReference>
<dbReference type="SMART" id="SM00322">
    <property type="entry name" value="KH"/>
    <property type="match status" value="1"/>
</dbReference>
<organism evidence="16">
    <name type="scientific">Cladocopium goreaui</name>
    <dbReference type="NCBI Taxonomy" id="2562237"/>
    <lineage>
        <taxon>Eukaryota</taxon>
        <taxon>Sar</taxon>
        <taxon>Alveolata</taxon>
        <taxon>Dinophyceae</taxon>
        <taxon>Suessiales</taxon>
        <taxon>Symbiodiniaceae</taxon>
        <taxon>Cladocopium</taxon>
    </lineage>
</organism>
<reference evidence="16" key="1">
    <citation type="submission" date="2022-10" db="EMBL/GenBank/DDBJ databases">
        <authorList>
            <person name="Chen Y."/>
            <person name="Dougan E. K."/>
            <person name="Chan C."/>
            <person name="Rhodes N."/>
            <person name="Thang M."/>
        </authorList>
    </citation>
    <scope>NUCLEOTIDE SEQUENCE</scope>
</reference>
<keyword evidence="6 12" id="KW-0862">Zinc</keyword>
<keyword evidence="4 12" id="KW-0479">Metal-binding</keyword>
<evidence type="ECO:0000256" key="4">
    <source>
        <dbReference type="ARBA" id="ARBA00022723"/>
    </source>
</evidence>
<sequence>MSDSLVVADASQALVLADAAQEQSLVLVDDSSDTKRKAKWARGGPSKKGRRWGLLEDKPFKPLPYVELPVGLTESEVDQFLREQRLEDLNRKIQLGQLEDVEPDIRPPSPPPIYDRQGNRLNTRDIRIKKAMLAEWNRLIRYMLKNMEDYVPPEGWKPQRLVKKILIPYEKYPNASFMGVIIGARGVNHRRLQEASGCRIFIRGKDIGDKFQGDEERHMPQHVHIEGETEEQIEVATELIMPLLNPESPEFEYARTHGMQQVALVNGFTLKKSEQRCGVCGAIGHLGFDCPETEAFSYKMADVKCTICGDRGHVASDCKQAAEQHKKENVDWKEEAAKKRELDEEYEKMMSELGLSKAKPKEDADKNPESNAQEDGQIGQDHGPNGVEPPSAQPEAQEGLASPADMSPEASPPPAAQDDSQPIDAASSLPPGLVLCAKQAPPLSLVPKIVPAKMPPVPPTPPAPPVPKPRPRGLQPPRDADTSITCPRMLSQRLFRGGLHVLREMGQETGARVTIHERPDSEGGPFFAILGSPQAREMAKLHVRAWLDVNSRPLSEGMSTSPMPFQSTDGAGFPPGFPPFPGDVPPGFPPSGFPPSGFPPAGFPPGMPSIPSVPHMPPGFPPGFPPLGNGPMDLGLVVPTFEVGGASPPGMSAEAYDEL</sequence>
<comment type="subcellular location">
    <subcellularLocation>
        <location evidence="1 12">Nucleus</location>
    </subcellularLocation>
</comment>
<dbReference type="GO" id="GO:0005681">
    <property type="term" value="C:spliceosomal complex"/>
    <property type="evidence" value="ECO:0007669"/>
    <property type="project" value="UniProtKB-KW"/>
</dbReference>
<keyword evidence="13" id="KW-0175">Coiled coil</keyword>
<dbReference type="SMART" id="SM00343">
    <property type="entry name" value="ZnF_C2HC"/>
    <property type="match status" value="2"/>
</dbReference>
<evidence type="ECO:0000313" key="17">
    <source>
        <dbReference type="EMBL" id="CAL1138790.1"/>
    </source>
</evidence>
<feature type="coiled-coil region" evidence="13">
    <location>
        <begin position="315"/>
        <end position="342"/>
    </location>
</feature>
<dbReference type="EMBL" id="CAMXCT010000990">
    <property type="protein sequence ID" value="CAI3985415.1"/>
    <property type="molecule type" value="Genomic_DNA"/>
</dbReference>
<evidence type="ECO:0000313" key="16">
    <source>
        <dbReference type="EMBL" id="CAI3985415.1"/>
    </source>
</evidence>
<comment type="similarity">
    <text evidence="2 12">Belongs to the BBP/SF1 family.</text>
</comment>
<evidence type="ECO:0000256" key="1">
    <source>
        <dbReference type="ARBA" id="ARBA00004123"/>
    </source>
</evidence>
<dbReference type="InterPro" id="IPR036612">
    <property type="entry name" value="KH_dom_type_1_sf"/>
</dbReference>
<evidence type="ECO:0000256" key="2">
    <source>
        <dbReference type="ARBA" id="ARBA00010382"/>
    </source>
</evidence>
<dbReference type="PANTHER" id="PTHR11208:SF45">
    <property type="entry name" value="SPLICING FACTOR 1"/>
    <property type="match status" value="1"/>
</dbReference>
<dbReference type="Pfam" id="PF00098">
    <property type="entry name" value="zf-CCHC"/>
    <property type="match status" value="1"/>
</dbReference>
<evidence type="ECO:0000256" key="7">
    <source>
        <dbReference type="ARBA" id="ARBA00022884"/>
    </source>
</evidence>
<evidence type="ECO:0000256" key="6">
    <source>
        <dbReference type="ARBA" id="ARBA00022833"/>
    </source>
</evidence>
<evidence type="ECO:0000256" key="5">
    <source>
        <dbReference type="ARBA" id="ARBA00022771"/>
    </source>
</evidence>
<dbReference type="PANTHER" id="PTHR11208">
    <property type="entry name" value="RNA-BINDING PROTEIN RELATED"/>
    <property type="match status" value="1"/>
</dbReference>
<dbReference type="InterPro" id="IPR036875">
    <property type="entry name" value="Znf_CCHC_sf"/>
</dbReference>
<gene>
    <name evidence="16" type="ORF">C1SCF055_LOCUS12865</name>
</gene>
<feature type="region of interest" description="Disordered" evidence="14">
    <location>
        <begin position="456"/>
        <end position="484"/>
    </location>
</feature>
<dbReference type="InterPro" id="IPR001878">
    <property type="entry name" value="Znf_CCHC"/>
</dbReference>
<dbReference type="SUPFAM" id="SSF54791">
    <property type="entry name" value="Eukaryotic type KH-domain (KH-domain type I)"/>
    <property type="match status" value="1"/>
</dbReference>
<feature type="compositionally biased region" description="Basic and acidic residues" evidence="14">
    <location>
        <begin position="359"/>
        <end position="368"/>
    </location>
</feature>
<protein>
    <recommendedName>
        <fullName evidence="12">Branchpoint-bridging protein</fullName>
    </recommendedName>
</protein>
<keyword evidence="3 12" id="KW-0507">mRNA processing</keyword>
<dbReference type="GO" id="GO:0045131">
    <property type="term" value="F:pre-mRNA branch point binding"/>
    <property type="evidence" value="ECO:0007669"/>
    <property type="project" value="UniProtKB-UniRule"/>
</dbReference>
<keyword evidence="5 10" id="KW-0863">Zinc-finger</keyword>
<feature type="domain" description="CCHC-type" evidence="15">
    <location>
        <begin position="304"/>
        <end position="320"/>
    </location>
</feature>
<dbReference type="GO" id="GO:0008270">
    <property type="term" value="F:zinc ion binding"/>
    <property type="evidence" value="ECO:0007669"/>
    <property type="project" value="UniProtKB-UniRule"/>
</dbReference>
<feature type="domain" description="CCHC-type" evidence="15">
    <location>
        <begin position="276"/>
        <end position="292"/>
    </location>
</feature>
<dbReference type="PROSITE" id="PS50158">
    <property type="entry name" value="ZF_CCHC"/>
    <property type="match status" value="2"/>
</dbReference>
<evidence type="ECO:0000259" key="15">
    <source>
        <dbReference type="PROSITE" id="PS50158"/>
    </source>
</evidence>
<feature type="region of interest" description="Disordered" evidence="14">
    <location>
        <begin position="352"/>
        <end position="428"/>
    </location>
</feature>
<evidence type="ECO:0000256" key="14">
    <source>
        <dbReference type="SAM" id="MobiDB-lite"/>
    </source>
</evidence>
<dbReference type="AlphaFoldDB" id="A0A9P1FSP9"/>
<dbReference type="CDD" id="cd00105">
    <property type="entry name" value="KH-I"/>
    <property type="match status" value="1"/>
</dbReference>
<dbReference type="Pfam" id="PF22675">
    <property type="entry name" value="KH-I_KHDC4-BBP"/>
    <property type="match status" value="1"/>
</dbReference>
<keyword evidence="12" id="KW-0747">Spliceosome</keyword>
<dbReference type="Pfam" id="PF16275">
    <property type="entry name" value="SF1-HH"/>
    <property type="match status" value="1"/>
</dbReference>